<feature type="compositionally biased region" description="Low complexity" evidence="1">
    <location>
        <begin position="211"/>
        <end position="228"/>
    </location>
</feature>
<dbReference type="EMBL" id="JACGWO010000004">
    <property type="protein sequence ID" value="KAK4428842.1"/>
    <property type="molecule type" value="Genomic_DNA"/>
</dbReference>
<evidence type="ECO:0000256" key="1">
    <source>
        <dbReference type="SAM" id="MobiDB-lite"/>
    </source>
</evidence>
<feature type="region of interest" description="Disordered" evidence="1">
    <location>
        <begin position="272"/>
        <end position="307"/>
    </location>
</feature>
<feature type="region of interest" description="Disordered" evidence="1">
    <location>
        <begin position="1"/>
        <end position="53"/>
    </location>
</feature>
<organism evidence="2 3">
    <name type="scientific">Sesamum alatum</name>
    <dbReference type="NCBI Taxonomy" id="300844"/>
    <lineage>
        <taxon>Eukaryota</taxon>
        <taxon>Viridiplantae</taxon>
        <taxon>Streptophyta</taxon>
        <taxon>Embryophyta</taxon>
        <taxon>Tracheophyta</taxon>
        <taxon>Spermatophyta</taxon>
        <taxon>Magnoliopsida</taxon>
        <taxon>eudicotyledons</taxon>
        <taxon>Gunneridae</taxon>
        <taxon>Pentapetalae</taxon>
        <taxon>asterids</taxon>
        <taxon>lamiids</taxon>
        <taxon>Lamiales</taxon>
        <taxon>Pedaliaceae</taxon>
        <taxon>Sesamum</taxon>
    </lineage>
</organism>
<name>A0AAE1YF04_9LAMI</name>
<protein>
    <submittedName>
        <fullName evidence="2">Uncharacterized protein</fullName>
    </submittedName>
</protein>
<proteinExistence type="predicted"/>
<gene>
    <name evidence="2" type="ORF">Salat_1184100</name>
</gene>
<dbReference type="AlphaFoldDB" id="A0AAE1YF04"/>
<accession>A0AAE1YF04</accession>
<reference evidence="2" key="1">
    <citation type="submission" date="2020-06" db="EMBL/GenBank/DDBJ databases">
        <authorList>
            <person name="Li T."/>
            <person name="Hu X."/>
            <person name="Zhang T."/>
            <person name="Song X."/>
            <person name="Zhang H."/>
            <person name="Dai N."/>
            <person name="Sheng W."/>
            <person name="Hou X."/>
            <person name="Wei L."/>
        </authorList>
    </citation>
    <scope>NUCLEOTIDE SEQUENCE</scope>
    <source>
        <strain evidence="2">3651</strain>
        <tissue evidence="2">Leaf</tissue>
    </source>
</reference>
<comment type="caution">
    <text evidence="2">The sequence shown here is derived from an EMBL/GenBank/DDBJ whole genome shotgun (WGS) entry which is preliminary data.</text>
</comment>
<feature type="compositionally biased region" description="Low complexity" evidence="1">
    <location>
        <begin position="280"/>
        <end position="298"/>
    </location>
</feature>
<evidence type="ECO:0000313" key="3">
    <source>
        <dbReference type="Proteomes" id="UP001293254"/>
    </source>
</evidence>
<dbReference type="Proteomes" id="UP001293254">
    <property type="component" value="Unassembled WGS sequence"/>
</dbReference>
<feature type="region of interest" description="Disordered" evidence="1">
    <location>
        <begin position="211"/>
        <end position="258"/>
    </location>
</feature>
<keyword evidence="3" id="KW-1185">Reference proteome</keyword>
<feature type="compositionally biased region" description="Low complexity" evidence="1">
    <location>
        <begin position="11"/>
        <end position="22"/>
    </location>
</feature>
<feature type="compositionally biased region" description="Low complexity" evidence="1">
    <location>
        <begin position="238"/>
        <end position="253"/>
    </location>
</feature>
<feature type="compositionally biased region" description="Basic residues" evidence="1">
    <location>
        <begin position="36"/>
        <end position="45"/>
    </location>
</feature>
<reference evidence="2" key="2">
    <citation type="journal article" date="2024" name="Plant">
        <title>Genomic evolution and insights into agronomic trait innovations of Sesamum species.</title>
        <authorList>
            <person name="Miao H."/>
            <person name="Wang L."/>
            <person name="Qu L."/>
            <person name="Liu H."/>
            <person name="Sun Y."/>
            <person name="Le M."/>
            <person name="Wang Q."/>
            <person name="Wei S."/>
            <person name="Zheng Y."/>
            <person name="Lin W."/>
            <person name="Duan Y."/>
            <person name="Cao H."/>
            <person name="Xiong S."/>
            <person name="Wang X."/>
            <person name="Wei L."/>
            <person name="Li C."/>
            <person name="Ma Q."/>
            <person name="Ju M."/>
            <person name="Zhao R."/>
            <person name="Li G."/>
            <person name="Mu C."/>
            <person name="Tian Q."/>
            <person name="Mei H."/>
            <person name="Zhang T."/>
            <person name="Gao T."/>
            <person name="Zhang H."/>
        </authorList>
    </citation>
    <scope>NUCLEOTIDE SEQUENCE</scope>
    <source>
        <strain evidence="2">3651</strain>
    </source>
</reference>
<evidence type="ECO:0000313" key="2">
    <source>
        <dbReference type="EMBL" id="KAK4428842.1"/>
    </source>
</evidence>
<sequence length="479" mass="52051">MAHVVHEGDYTTSDWSSFDISSPSPPPTDRILPQKIRGKMPRRTRASSSHKPASPILTEISPSAFGAISEIPLKMSSKSIVKTLNLLSLPEGTPFLPRFVPHPGLVFVHEKPSWYGAWKSCFFFVRKAHWEVPLSCGLSLKELPSVDLDLVKERVRSVGPLEHGFEAKALMEEDILIVAGLHPFEDTYSGPESQVMMNRAAIRKFFPKNIPSKPLSSSTTKSASATPTDIQSSGRGRSPSMTPLNLPPSSSSPSPLPAQLVDALLEPPMIEVVTSPKNDPPQVSISPSWSSPQDPSPDMAVPKSDPVSSSAFPVPMMTPQFNPKAGVSNMLKAVHRADVNFLAGRPVEGLGQLLLSHTAMTPAIIVALVEIYEKMRRDYESISLQLKDIISQLETLSREEGLPEGQAPAVAPFKASPEYTEEVFRQGTSFYADVFTVCAEQFKNLGNLPPDFDYNFLDMRVDGFGSVGGVGGSAFSEGP</sequence>